<comment type="subcellular location">
    <subcellularLocation>
        <location evidence="1">Secreted</location>
    </subcellularLocation>
</comment>
<name>A0ABU3DK90_9RHOB</name>
<feature type="region of interest" description="Disordered" evidence="3">
    <location>
        <begin position="1020"/>
        <end position="1056"/>
    </location>
</feature>
<dbReference type="RefSeq" id="WP_311692964.1">
    <property type="nucleotide sequence ID" value="NZ_JAVRHL010000003.1"/>
</dbReference>
<dbReference type="Gene3D" id="2.170.16.10">
    <property type="entry name" value="Hedgehog/Intein (Hint) domain"/>
    <property type="match status" value="1"/>
</dbReference>
<evidence type="ECO:0000256" key="2">
    <source>
        <dbReference type="ARBA" id="ARBA00022525"/>
    </source>
</evidence>
<feature type="compositionally biased region" description="Acidic residues" evidence="3">
    <location>
        <begin position="1021"/>
        <end position="1035"/>
    </location>
</feature>
<keyword evidence="6" id="KW-1185">Reference proteome</keyword>
<evidence type="ECO:0000259" key="4">
    <source>
        <dbReference type="Pfam" id="PF13403"/>
    </source>
</evidence>
<gene>
    <name evidence="5" type="ORF">RM543_14785</name>
</gene>
<dbReference type="Pfam" id="PF13403">
    <property type="entry name" value="Hint_2"/>
    <property type="match status" value="1"/>
</dbReference>
<comment type="caution">
    <text evidence="5">The sequence shown here is derived from an EMBL/GenBank/DDBJ whole genome shotgun (WGS) entry which is preliminary data.</text>
</comment>
<keyword evidence="2" id="KW-0964">Secreted</keyword>
<sequence>MTYSSGDTTYRIVFESLHKGDLVSNQYEEYGVRISSADPNHPPMIFDTAHPTGGDYDLGTHYQGKALILSEDGDSSDPDDNAGGGTIALDFASPSEVNSFRVIDTEEGGTVKFFAADGSLIRSAELPHTGNGGICEVNFGVEDVSRMEITLNGSGAIDDVCYTIGDTEFDDTPGGPSDSLDGYVEGTAGDDLINENYTGDPEGDRIDNGDAILPGEGPNDDIVYAGGGSDTVYGGQGDDEIYGDSVAPGTDTAGGPTGGTAESFEWSKLPDTDRYGHGTVDDGEHIDGHTFAQDTGSVTVTAKVPHAGWGRAESQFDDDGIFVTGDANPNSALQSMAERGECAKYEFGFSEAVTGVSFTVTDIDVNKGSVTINAYDADGKPVDIDFTPGDELLRDGNTFTADSTDNDTQTDPDASVTVNITGPVSRIEVIHDNVGSGTSGIFISDVAFTAGAEFLPAGPGEPGDDRLFGGDGDDVIYGEDGNDTIDGGTGDDTLYGGEGDDIIRGGDGSDHIEGGAGNDRISGGDGGDFIDGGDGDDYIEGGEDADVIQGGAGNDTILGQGGDDEIDGGDGDDTIIGGRDNDIIRGGAGNDKIDGKSGDDTLYGGSGDDEIIGGGGNDVIYGEDGNDTITGGNNVDIIDGGAGDDTIHGGAMGDKITGGDGNDTVFGGNGDDYIDTSAPLSSKPLPDRGYPGLFPSDPDPDNDKDYVEGGAGNDTIITGDDDDVIFGGTGDDTINAGLDDDYVDGGEGNDTIIAGEGSDEVYGGAGDDTIYGGLGPSVPFDQLNVRDDQGDKVTDNGKDVIHGGDGNDRIFGEDDADELYGDAGDDYIDGGIDDDYIDGGDGNDTLLGGQGDDTIRGGAGDDTIFGGDGNDTIHGNEGNDTIDGGAGDDYIAGNQDDDTIEGGSGNDVIYGQGGNDRLSGGDGDDWIQGGRDDDYIDGGAGNDTLLGGAGADEIHGGDGDDIIDGQGGNDVIYGEGGNDTINGANNEDTIYGGDGDDTIHAGASDDIVYGGADNDTIYGENGDDELYGEDGDDAIDGGKGNDTITGGAGADRLSGGDDRDTFFGGNGGDFVDGGAGGDDFDTLDLTGSDVDFITYTSDDREDGTVTFKDGSSMKFEEIENVIPCFTPGTLIATPQGERPVEELRVGDKVITRDNGIQEIAWAGRKNVDLAGFEADPSLRPVLIRAGSLGHGLPERDMLVSPNHRMLIANEMTSLYFEEHEVLVAAKHLVGAPGIAKADSLGTSYIHFMFEQHEVVLSDGTWTESFQPGDYTLKGIDEAQRAEIFAIFPDLKTSAGRTDYAAARKILKKREASLLVM</sequence>
<dbReference type="InterPro" id="IPR036844">
    <property type="entry name" value="Hint_dom_sf"/>
</dbReference>
<dbReference type="InterPro" id="IPR001343">
    <property type="entry name" value="Hemolysn_Ca-bd"/>
</dbReference>
<proteinExistence type="predicted"/>
<protein>
    <submittedName>
        <fullName evidence="5">Hint domain-containing protein</fullName>
    </submittedName>
</protein>
<dbReference type="PANTHER" id="PTHR38340:SF1">
    <property type="entry name" value="S-LAYER PROTEIN"/>
    <property type="match status" value="1"/>
</dbReference>
<evidence type="ECO:0000313" key="6">
    <source>
        <dbReference type="Proteomes" id="UP001265259"/>
    </source>
</evidence>
<evidence type="ECO:0000256" key="1">
    <source>
        <dbReference type="ARBA" id="ARBA00004613"/>
    </source>
</evidence>
<feature type="region of interest" description="Disordered" evidence="3">
    <location>
        <begin position="197"/>
        <end position="222"/>
    </location>
</feature>
<dbReference type="Pfam" id="PF00353">
    <property type="entry name" value="HemolysinCabind"/>
    <property type="match status" value="14"/>
</dbReference>
<dbReference type="Gene3D" id="2.150.10.10">
    <property type="entry name" value="Serralysin-like metalloprotease, C-terminal"/>
    <property type="match status" value="8"/>
</dbReference>
<dbReference type="InterPro" id="IPR050557">
    <property type="entry name" value="RTX_toxin/Mannuronan_C5-epim"/>
</dbReference>
<evidence type="ECO:0000256" key="3">
    <source>
        <dbReference type="SAM" id="MobiDB-lite"/>
    </source>
</evidence>
<feature type="domain" description="Hedgehog/Intein (Hint)" evidence="4">
    <location>
        <begin position="1123"/>
        <end position="1269"/>
    </location>
</feature>
<dbReference type="InterPro" id="IPR018511">
    <property type="entry name" value="Hemolysin-typ_Ca-bd_CS"/>
</dbReference>
<reference evidence="5 6" key="1">
    <citation type="submission" date="2023-09" db="EMBL/GenBank/DDBJ databases">
        <authorList>
            <person name="Rey-Velasco X."/>
        </authorList>
    </citation>
    <scope>NUCLEOTIDE SEQUENCE [LARGE SCALE GENOMIC DNA]</scope>
    <source>
        <strain evidence="5 6">F158</strain>
    </source>
</reference>
<dbReference type="EMBL" id="JAVRHL010000003">
    <property type="protein sequence ID" value="MDT0683954.1"/>
    <property type="molecule type" value="Genomic_DNA"/>
</dbReference>
<dbReference type="SUPFAM" id="SSF51294">
    <property type="entry name" value="Hedgehog/intein (Hint) domain"/>
    <property type="match status" value="1"/>
</dbReference>
<dbReference type="Proteomes" id="UP001265259">
    <property type="component" value="Unassembled WGS sequence"/>
</dbReference>
<dbReference type="InterPro" id="IPR011049">
    <property type="entry name" value="Serralysin-like_metalloprot_C"/>
</dbReference>
<evidence type="ECO:0000313" key="5">
    <source>
        <dbReference type="EMBL" id="MDT0683954.1"/>
    </source>
</evidence>
<dbReference type="SUPFAM" id="SSF51120">
    <property type="entry name" value="beta-Roll"/>
    <property type="match status" value="5"/>
</dbReference>
<dbReference type="PRINTS" id="PR00313">
    <property type="entry name" value="CABNDNGRPT"/>
</dbReference>
<dbReference type="PROSITE" id="PS00330">
    <property type="entry name" value="HEMOLYSIN_CALCIUM"/>
    <property type="match status" value="16"/>
</dbReference>
<organism evidence="5 6">
    <name type="scientific">Tropicimonas omnivorans</name>
    <dbReference type="NCBI Taxonomy" id="3075590"/>
    <lineage>
        <taxon>Bacteria</taxon>
        <taxon>Pseudomonadati</taxon>
        <taxon>Pseudomonadota</taxon>
        <taxon>Alphaproteobacteria</taxon>
        <taxon>Rhodobacterales</taxon>
        <taxon>Roseobacteraceae</taxon>
        <taxon>Tropicimonas</taxon>
    </lineage>
</organism>
<feature type="region of interest" description="Disordered" evidence="3">
    <location>
        <begin position="653"/>
        <end position="720"/>
    </location>
</feature>
<dbReference type="InterPro" id="IPR028992">
    <property type="entry name" value="Hedgehog/Intein_dom"/>
</dbReference>
<dbReference type="PANTHER" id="PTHR38340">
    <property type="entry name" value="S-LAYER PROTEIN"/>
    <property type="match status" value="1"/>
</dbReference>
<accession>A0ABU3DK90</accession>